<dbReference type="Gene3D" id="3.50.50.60">
    <property type="entry name" value="FAD/NAD(P)-binding domain"/>
    <property type="match status" value="3"/>
</dbReference>
<keyword evidence="7 9" id="KW-0503">Monooxygenase</keyword>
<dbReference type="SUPFAM" id="SSF51905">
    <property type="entry name" value="FAD/NAD(P)-binding domain"/>
    <property type="match status" value="2"/>
</dbReference>
<evidence type="ECO:0000313" key="9">
    <source>
        <dbReference type="EMBL" id="ACD54725.1"/>
    </source>
</evidence>
<dbReference type="AlphaFoldDB" id="B3G4H7"/>
<dbReference type="Pfam" id="PF13738">
    <property type="entry name" value="Pyr_redox_3"/>
    <property type="match status" value="1"/>
</dbReference>
<keyword evidence="8" id="KW-0812">Transmembrane</keyword>
<protein>
    <submittedName>
        <fullName evidence="9">TrkA monooxygenase/FAD dependent oxidoreductase</fullName>
    </submittedName>
</protein>
<evidence type="ECO:0000256" key="8">
    <source>
        <dbReference type="SAM" id="Phobius"/>
    </source>
</evidence>
<dbReference type="EMBL" id="EU643481">
    <property type="protein sequence ID" value="ACD54725.1"/>
    <property type="molecule type" value="Genomic_DNA"/>
</dbReference>
<keyword evidence="8" id="KW-0472">Membrane</keyword>
<name>B3G4H7_ADIVA</name>
<reference evidence="9" key="1">
    <citation type="journal article" date="2008" name="Science">
        <title>Massive horizontal gene transfer in bdelloid rotifers.</title>
        <authorList>
            <person name="Gladyshev E.A."/>
            <person name="Meselson M.S."/>
            <person name="Arkhipova I.R."/>
        </authorList>
    </citation>
    <scope>NUCLEOTIDE SEQUENCE</scope>
</reference>
<evidence type="ECO:0000256" key="1">
    <source>
        <dbReference type="ARBA" id="ARBA00001974"/>
    </source>
</evidence>
<sequence length="553" mass="62998">MTTKIDSQNTDDANGNIISTVDVVIVGAGFAGLYMLHQVRERGYSAKVFEVGGGVGGTWYWNRYPGARSDVESMQYSYSFNEELQQEWQWSERYASQSEILRYLNYVTDKLDLWKDIQLDTRVMSAIFDESSTKWTIRTNRGDQISAKFCVMATGCLSIPKTPDIKGLDRFKGKCYSVSQWPHENINFSGHRVAVIGTGSSAIQCIPVVAEEAAHLYVFQRTANYSIPLNNEPMKSEYEEEWKTNYVQRRREMRQMRCGVWNNIKACSALSLASEELQQIYETAWQQGGIIFLFHFNDLLKNEEANKTASEFVCTKIREIVKDPTVAKTLLPQNYFLGTKRVCCDTTYYETYNRENVTLVDIYNDPIDEIIPLGIKTKDKTYEVDDIILAIGFDAITGALLNIDILGSESKTLREKWANEPRTYLGIMVADFPNLFIITGPGSPSEISNMATSIEEHVKWITECLEYIRTHNFDSIEPTSEAENSWFKHVNDVANTTLYPTGNSWYTGANIAGKPRIFMPYVGGCPEYWKKCEEVKSNGYEGFSFKKKSAKKS</sequence>
<keyword evidence="6" id="KW-0560">Oxidoreductase</keyword>
<dbReference type="PANTHER" id="PTHR43098:SF3">
    <property type="entry name" value="L-ORNITHINE N(5)-MONOOXYGENASE-RELATED"/>
    <property type="match status" value="1"/>
</dbReference>
<dbReference type="InterPro" id="IPR036188">
    <property type="entry name" value="FAD/NAD-bd_sf"/>
</dbReference>
<evidence type="ECO:0000256" key="5">
    <source>
        <dbReference type="ARBA" id="ARBA00022857"/>
    </source>
</evidence>
<keyword evidence="8" id="KW-1133">Transmembrane helix</keyword>
<organism evidence="9">
    <name type="scientific">Adineta vaga</name>
    <name type="common">Rotifer</name>
    <name type="synonym">Callidina vaga</name>
    <dbReference type="NCBI Taxonomy" id="104782"/>
    <lineage>
        <taxon>Eukaryota</taxon>
        <taxon>Metazoa</taxon>
        <taxon>Spiralia</taxon>
        <taxon>Gnathifera</taxon>
        <taxon>Rotifera</taxon>
        <taxon>Eurotatoria</taxon>
        <taxon>Bdelloidea</taxon>
        <taxon>Adinetida</taxon>
        <taxon>Adinetidae</taxon>
        <taxon>Adineta</taxon>
    </lineage>
</organism>
<keyword evidence="3" id="KW-0285">Flavoprotein</keyword>
<evidence type="ECO:0000256" key="3">
    <source>
        <dbReference type="ARBA" id="ARBA00022630"/>
    </source>
</evidence>
<keyword evidence="5" id="KW-0521">NADP</keyword>
<evidence type="ECO:0000256" key="4">
    <source>
        <dbReference type="ARBA" id="ARBA00022827"/>
    </source>
</evidence>
<dbReference type="InterPro" id="IPR050775">
    <property type="entry name" value="FAD-binding_Monooxygenases"/>
</dbReference>
<dbReference type="GO" id="GO:0004497">
    <property type="term" value="F:monooxygenase activity"/>
    <property type="evidence" value="ECO:0007669"/>
    <property type="project" value="UniProtKB-KW"/>
</dbReference>
<comment type="cofactor">
    <cofactor evidence="1">
        <name>FAD</name>
        <dbReference type="ChEBI" id="CHEBI:57692"/>
    </cofactor>
</comment>
<evidence type="ECO:0000256" key="7">
    <source>
        <dbReference type="ARBA" id="ARBA00023033"/>
    </source>
</evidence>
<keyword evidence="4" id="KW-0274">FAD</keyword>
<feature type="transmembrane region" description="Helical" evidence="8">
    <location>
        <begin position="17"/>
        <end position="36"/>
    </location>
</feature>
<evidence type="ECO:0000256" key="2">
    <source>
        <dbReference type="ARBA" id="ARBA00010139"/>
    </source>
</evidence>
<comment type="similarity">
    <text evidence="2">Belongs to the FAD-binding monooxygenase family.</text>
</comment>
<proteinExistence type="inferred from homology"/>
<accession>B3G4H7</accession>
<dbReference type="PANTHER" id="PTHR43098">
    <property type="entry name" value="L-ORNITHINE N(5)-MONOOXYGENASE-RELATED"/>
    <property type="match status" value="1"/>
</dbReference>
<evidence type="ECO:0000256" key="6">
    <source>
        <dbReference type="ARBA" id="ARBA00023002"/>
    </source>
</evidence>